<dbReference type="PANTHER" id="PTHR43400">
    <property type="entry name" value="FUMARATE REDUCTASE"/>
    <property type="match status" value="1"/>
</dbReference>
<gene>
    <name evidence="11" type="ORF">P43SY_005310</name>
</gene>
<keyword evidence="4" id="KW-0560">Oxidoreductase</keyword>
<comment type="caution">
    <text evidence="11">The sequence shown here is derived from an EMBL/GenBank/DDBJ whole genome shotgun (WGS) entry which is preliminary data.</text>
</comment>
<protein>
    <recommendedName>
        <fullName evidence="6">fumarate reductase (NADH)</fullName>
        <ecNumber evidence="6">1.3.1.6</ecNumber>
    </recommendedName>
    <alternativeName>
        <fullName evidence="7">NADH-dependent fumarate reductase</fullName>
    </alternativeName>
</protein>
<keyword evidence="9" id="KW-0812">Transmembrane</keyword>
<dbReference type="SUPFAM" id="SSF56425">
    <property type="entry name" value="Succinate dehydrogenase/fumarate reductase flavoprotein, catalytic domain"/>
    <property type="match status" value="1"/>
</dbReference>
<dbReference type="GO" id="GO:0016156">
    <property type="term" value="F:fumarate reductase (NADH) activity"/>
    <property type="evidence" value="ECO:0007669"/>
    <property type="project" value="UniProtKB-EC"/>
</dbReference>
<dbReference type="Gene3D" id="3.50.50.60">
    <property type="entry name" value="FAD/NAD(P)-binding domain"/>
    <property type="match status" value="1"/>
</dbReference>
<sequence length="522" mass="54594">MAPVPASLSSPPPSPTARYRGRTSTGPFSLMVALSVCCAAYVYIWSGLMAGGDARIDAANARLLKADITIIGAGLAGLSASVEAAAAAPDAKIVLIEREAKVGGNSAKASSGINAAISEDDAPVFEQDTLKSGGGLSNSFLVDVFVKQSPSAIDFLQQCEVDLSVLCQLGGHSNKRTHRNKSGPNVGFAIISALQKKVAQLSNVEIITGATAKKIEVEPSTGRVLGLYIEKEDGEAVAIESSAVILATGGFSANRNLLKRFAPGLEAFPTTNGACAQGDGVLMAEALGADLILMDKVQLHPTGFINPKDRNAQQKFLAPEAIRGSGALLFNSSGKRFVNELSTRDVVSQAILAQPTKSSFLWLFEGAQPLQSSLGFYKHIGLVKAVNSVREAAEYCHFDANDMLQELNEYAAIAAGNKPDPFGKTVFPFPLHHIDAVDSPVEIHVMEVAPAVHYTMGGVKINTDTAVLRADGSPIDGLFAAGEVSGGLHGANRLGGNSLAECVVFGRIAGQHAVKHALQRRA</sequence>
<feature type="region of interest" description="Disordered" evidence="8">
    <location>
        <begin position="1"/>
        <end position="21"/>
    </location>
</feature>
<keyword evidence="12" id="KW-1185">Reference proteome</keyword>
<feature type="transmembrane region" description="Helical" evidence="9">
    <location>
        <begin position="28"/>
        <end position="46"/>
    </location>
</feature>
<evidence type="ECO:0000313" key="12">
    <source>
        <dbReference type="Proteomes" id="UP001209570"/>
    </source>
</evidence>
<comment type="cofactor">
    <cofactor evidence="1">
        <name>FAD</name>
        <dbReference type="ChEBI" id="CHEBI:57692"/>
    </cofactor>
</comment>
<feature type="domain" description="FAD-dependent oxidoreductase 2 FAD-binding" evidence="10">
    <location>
        <begin position="67"/>
        <end position="499"/>
    </location>
</feature>
<dbReference type="InterPro" id="IPR027477">
    <property type="entry name" value="Succ_DH/fumarate_Rdtase_cat_sf"/>
</dbReference>
<dbReference type="InterPro" id="IPR050315">
    <property type="entry name" value="FAD-oxidoreductase_2"/>
</dbReference>
<comment type="catalytic activity">
    <reaction evidence="5">
        <text>succinate + NAD(+) = fumarate + NADH + H(+)</text>
        <dbReference type="Rhea" id="RHEA:18281"/>
        <dbReference type="ChEBI" id="CHEBI:15378"/>
        <dbReference type="ChEBI" id="CHEBI:29806"/>
        <dbReference type="ChEBI" id="CHEBI:30031"/>
        <dbReference type="ChEBI" id="CHEBI:57540"/>
        <dbReference type="ChEBI" id="CHEBI:57945"/>
        <dbReference type="EC" id="1.3.1.6"/>
    </reaction>
</comment>
<dbReference type="Pfam" id="PF00890">
    <property type="entry name" value="FAD_binding_2"/>
    <property type="match status" value="1"/>
</dbReference>
<evidence type="ECO:0000256" key="6">
    <source>
        <dbReference type="ARBA" id="ARBA00067004"/>
    </source>
</evidence>
<proteinExistence type="predicted"/>
<evidence type="ECO:0000259" key="10">
    <source>
        <dbReference type="Pfam" id="PF00890"/>
    </source>
</evidence>
<dbReference type="AlphaFoldDB" id="A0AAD5LYT5"/>
<dbReference type="Proteomes" id="UP001209570">
    <property type="component" value="Unassembled WGS sequence"/>
</dbReference>
<dbReference type="NCBIfam" id="TIGR01813">
    <property type="entry name" value="flavo_cyto_c"/>
    <property type="match status" value="1"/>
</dbReference>
<keyword evidence="3" id="KW-0274">FAD</keyword>
<dbReference type="InterPro" id="IPR010960">
    <property type="entry name" value="Flavocytochrome_c"/>
</dbReference>
<name>A0AAD5LYT5_PYTIN</name>
<evidence type="ECO:0000256" key="4">
    <source>
        <dbReference type="ARBA" id="ARBA00023002"/>
    </source>
</evidence>
<dbReference type="SUPFAM" id="SSF51905">
    <property type="entry name" value="FAD/NAD(P)-binding domain"/>
    <property type="match status" value="1"/>
</dbReference>
<dbReference type="InterPro" id="IPR036188">
    <property type="entry name" value="FAD/NAD-bd_sf"/>
</dbReference>
<dbReference type="GO" id="GO:0010181">
    <property type="term" value="F:FMN binding"/>
    <property type="evidence" value="ECO:0007669"/>
    <property type="project" value="InterPro"/>
</dbReference>
<dbReference type="InterPro" id="IPR003953">
    <property type="entry name" value="FAD-dep_OxRdtase_2_FAD-bd"/>
</dbReference>
<dbReference type="EC" id="1.3.1.6" evidence="6"/>
<keyword evidence="9" id="KW-1133">Transmembrane helix</keyword>
<evidence type="ECO:0000256" key="9">
    <source>
        <dbReference type="SAM" id="Phobius"/>
    </source>
</evidence>
<evidence type="ECO:0000256" key="8">
    <source>
        <dbReference type="SAM" id="MobiDB-lite"/>
    </source>
</evidence>
<evidence type="ECO:0000256" key="5">
    <source>
        <dbReference type="ARBA" id="ARBA00050832"/>
    </source>
</evidence>
<dbReference type="EMBL" id="JAKCXM010000268">
    <property type="protein sequence ID" value="KAJ0397079.1"/>
    <property type="molecule type" value="Genomic_DNA"/>
</dbReference>
<evidence type="ECO:0000256" key="1">
    <source>
        <dbReference type="ARBA" id="ARBA00001974"/>
    </source>
</evidence>
<accession>A0AAD5LYT5</accession>
<keyword evidence="2" id="KW-0285">Flavoprotein</keyword>
<reference evidence="11" key="1">
    <citation type="submission" date="2021-12" db="EMBL/GenBank/DDBJ databases">
        <title>Prjna785345.</title>
        <authorList>
            <person name="Rujirawat T."/>
            <person name="Krajaejun T."/>
        </authorList>
    </citation>
    <scope>NUCLEOTIDE SEQUENCE</scope>
    <source>
        <strain evidence="11">Pi057C3</strain>
    </source>
</reference>
<dbReference type="Gene3D" id="3.90.700.10">
    <property type="entry name" value="Succinate dehydrogenase/fumarate reductase flavoprotein, catalytic domain"/>
    <property type="match status" value="1"/>
</dbReference>
<evidence type="ECO:0000256" key="7">
    <source>
        <dbReference type="ARBA" id="ARBA00077246"/>
    </source>
</evidence>
<dbReference type="PANTHER" id="PTHR43400:SF7">
    <property type="entry name" value="FAD-DEPENDENT OXIDOREDUCTASE 2 FAD BINDING DOMAIN-CONTAINING PROTEIN"/>
    <property type="match status" value="1"/>
</dbReference>
<evidence type="ECO:0000256" key="2">
    <source>
        <dbReference type="ARBA" id="ARBA00022630"/>
    </source>
</evidence>
<evidence type="ECO:0000313" key="11">
    <source>
        <dbReference type="EMBL" id="KAJ0397079.1"/>
    </source>
</evidence>
<dbReference type="FunFam" id="3.90.700.10:FF:000007">
    <property type="entry name" value="NADH-dependent fumarate reductase"/>
    <property type="match status" value="1"/>
</dbReference>
<keyword evidence="9" id="KW-0472">Membrane</keyword>
<organism evidence="11 12">
    <name type="scientific">Pythium insidiosum</name>
    <name type="common">Pythiosis disease agent</name>
    <dbReference type="NCBI Taxonomy" id="114742"/>
    <lineage>
        <taxon>Eukaryota</taxon>
        <taxon>Sar</taxon>
        <taxon>Stramenopiles</taxon>
        <taxon>Oomycota</taxon>
        <taxon>Peronosporomycetes</taxon>
        <taxon>Pythiales</taxon>
        <taxon>Pythiaceae</taxon>
        <taxon>Pythium</taxon>
    </lineage>
</organism>
<evidence type="ECO:0000256" key="3">
    <source>
        <dbReference type="ARBA" id="ARBA00022827"/>
    </source>
</evidence>